<dbReference type="EMBL" id="JBHTJR010000009">
    <property type="protein sequence ID" value="MFD0991680.1"/>
    <property type="molecule type" value="Genomic_DNA"/>
</dbReference>
<proteinExistence type="predicted"/>
<keyword evidence="2" id="KW-1185">Reference proteome</keyword>
<organism evidence="1 2">
    <name type="scientific">Tenacibaculum geojense</name>
    <dbReference type="NCBI Taxonomy" id="915352"/>
    <lineage>
        <taxon>Bacteria</taxon>
        <taxon>Pseudomonadati</taxon>
        <taxon>Bacteroidota</taxon>
        <taxon>Flavobacteriia</taxon>
        <taxon>Flavobacteriales</taxon>
        <taxon>Flavobacteriaceae</taxon>
        <taxon>Tenacibaculum</taxon>
    </lineage>
</organism>
<name>A0ABW3JMD4_9FLAO</name>
<evidence type="ECO:0000313" key="1">
    <source>
        <dbReference type="EMBL" id="MFD0991680.1"/>
    </source>
</evidence>
<dbReference type="RefSeq" id="WP_386104211.1">
    <property type="nucleotide sequence ID" value="NZ_JBHTJR010000009.1"/>
</dbReference>
<comment type="caution">
    <text evidence="1">The sequence shown here is derived from an EMBL/GenBank/DDBJ whole genome shotgun (WGS) entry which is preliminary data.</text>
</comment>
<accession>A0ABW3JMD4</accession>
<reference evidence="2" key="1">
    <citation type="journal article" date="2019" name="Int. J. Syst. Evol. Microbiol.">
        <title>The Global Catalogue of Microorganisms (GCM) 10K type strain sequencing project: providing services to taxonomists for standard genome sequencing and annotation.</title>
        <authorList>
            <consortium name="The Broad Institute Genomics Platform"/>
            <consortium name="The Broad Institute Genome Sequencing Center for Infectious Disease"/>
            <person name="Wu L."/>
            <person name="Ma J."/>
        </authorList>
    </citation>
    <scope>NUCLEOTIDE SEQUENCE [LARGE SCALE GENOMIC DNA]</scope>
    <source>
        <strain evidence="2">CCUG 60527</strain>
    </source>
</reference>
<protein>
    <submittedName>
        <fullName evidence="1">Uncharacterized protein</fullName>
    </submittedName>
</protein>
<evidence type="ECO:0000313" key="2">
    <source>
        <dbReference type="Proteomes" id="UP001597062"/>
    </source>
</evidence>
<sequence>MKTKKIRGHNRIWKNIEKWKKANLKLDLENLKNYERDYAKIWIHPFSGISLTNSRNPEPKGETKERILNGLFDIYENWKNQLDELNEPYYLKIWLFEPRFSKSQVVCAIGNSIDFYNTTFNNPEKLEEFKTDFVEIKKKRIESFNWEHKLDEDFMFSTDIGNPEDYETEKEYLEDKKWFNDRLKKKHTKKTLNDGTESYAFELGKVWIGEKNVG</sequence>
<dbReference type="Proteomes" id="UP001597062">
    <property type="component" value="Unassembled WGS sequence"/>
</dbReference>
<gene>
    <name evidence="1" type="ORF">ACFQ1U_00535</name>
</gene>